<organism evidence="2 3">
    <name type="scientific">Plakobranchus ocellatus</name>
    <dbReference type="NCBI Taxonomy" id="259542"/>
    <lineage>
        <taxon>Eukaryota</taxon>
        <taxon>Metazoa</taxon>
        <taxon>Spiralia</taxon>
        <taxon>Lophotrochozoa</taxon>
        <taxon>Mollusca</taxon>
        <taxon>Gastropoda</taxon>
        <taxon>Heterobranchia</taxon>
        <taxon>Euthyneura</taxon>
        <taxon>Panpulmonata</taxon>
        <taxon>Sacoglossa</taxon>
        <taxon>Placobranchoidea</taxon>
        <taxon>Plakobranchidae</taxon>
        <taxon>Plakobranchus</taxon>
    </lineage>
</organism>
<keyword evidence="1" id="KW-1133">Transmembrane helix</keyword>
<dbReference type="AlphaFoldDB" id="A0AAV4BER0"/>
<feature type="transmembrane region" description="Helical" evidence="1">
    <location>
        <begin position="201"/>
        <end position="224"/>
    </location>
</feature>
<keyword evidence="1" id="KW-0472">Membrane</keyword>
<sequence length="265" mass="29890">MLRLPDDSKYDNLTCHVQTFRGQPLTENEQFPQQDRGQISLSRCSNESSNAGFLLAPATSGEENVCTLSTSHNLEMWLSLQKQPCPDQLLHSFQDDLIRKVITAVNGLRRCGLSRLMLNDMLVSKSCISKDETRVDVKFTVKAALSSQLPLVVQGYETFVRDPNHNLLHLKDGDYLLHNCSKLCSAPMVKPTSDSEKKTQVTVGVVLACVGVFIMVLLVVIMYMKKKRRGILQFRMTRLDEEDDDIIGDMDDFVGNQGPTFRSFR</sequence>
<keyword evidence="3" id="KW-1185">Reference proteome</keyword>
<dbReference type="Proteomes" id="UP000735302">
    <property type="component" value="Unassembled WGS sequence"/>
</dbReference>
<dbReference type="EMBL" id="BLXT01004769">
    <property type="protein sequence ID" value="GFO17281.1"/>
    <property type="molecule type" value="Genomic_DNA"/>
</dbReference>
<comment type="caution">
    <text evidence="2">The sequence shown here is derived from an EMBL/GenBank/DDBJ whole genome shotgun (WGS) entry which is preliminary data.</text>
</comment>
<protein>
    <submittedName>
        <fullName evidence="2">Uncharacterized protein</fullName>
    </submittedName>
</protein>
<evidence type="ECO:0000256" key="1">
    <source>
        <dbReference type="SAM" id="Phobius"/>
    </source>
</evidence>
<evidence type="ECO:0000313" key="2">
    <source>
        <dbReference type="EMBL" id="GFO17281.1"/>
    </source>
</evidence>
<reference evidence="2 3" key="1">
    <citation type="journal article" date="2021" name="Elife">
        <title>Chloroplast acquisition without the gene transfer in kleptoplastic sea slugs, Plakobranchus ocellatus.</title>
        <authorList>
            <person name="Maeda T."/>
            <person name="Takahashi S."/>
            <person name="Yoshida T."/>
            <person name="Shimamura S."/>
            <person name="Takaki Y."/>
            <person name="Nagai Y."/>
            <person name="Toyoda A."/>
            <person name="Suzuki Y."/>
            <person name="Arimoto A."/>
            <person name="Ishii H."/>
            <person name="Satoh N."/>
            <person name="Nishiyama T."/>
            <person name="Hasebe M."/>
            <person name="Maruyama T."/>
            <person name="Minagawa J."/>
            <person name="Obokata J."/>
            <person name="Shigenobu S."/>
        </authorList>
    </citation>
    <scope>NUCLEOTIDE SEQUENCE [LARGE SCALE GENOMIC DNA]</scope>
</reference>
<keyword evidence="1" id="KW-0812">Transmembrane</keyword>
<evidence type="ECO:0000313" key="3">
    <source>
        <dbReference type="Proteomes" id="UP000735302"/>
    </source>
</evidence>
<proteinExistence type="predicted"/>
<accession>A0AAV4BER0</accession>
<gene>
    <name evidence="2" type="ORF">PoB_004378600</name>
</gene>
<name>A0AAV4BER0_9GAST</name>